<organism evidence="2 3">
    <name type="scientific">Cordyceps javanica</name>
    <dbReference type="NCBI Taxonomy" id="43265"/>
    <lineage>
        <taxon>Eukaryota</taxon>
        <taxon>Fungi</taxon>
        <taxon>Dikarya</taxon>
        <taxon>Ascomycota</taxon>
        <taxon>Pezizomycotina</taxon>
        <taxon>Sordariomycetes</taxon>
        <taxon>Hypocreomycetidae</taxon>
        <taxon>Hypocreales</taxon>
        <taxon>Cordycipitaceae</taxon>
        <taxon>Cordyceps</taxon>
    </lineage>
</organism>
<dbReference type="PANTHER" id="PTHR42039">
    <property type="entry name" value="PUTATIVE (AFU_ORTHOLOGUE AFUA_3G02940)-RELATED"/>
    <property type="match status" value="1"/>
</dbReference>
<name>A0A545VKI7_9HYPO</name>
<dbReference type="PANTHER" id="PTHR42039:SF1">
    <property type="entry name" value="PUTATIVE (AFU_ORTHOLOGUE AFUA_3G02940)-RELATED"/>
    <property type="match status" value="1"/>
</dbReference>
<dbReference type="Proteomes" id="UP000315783">
    <property type="component" value="Unassembled WGS sequence"/>
</dbReference>
<keyword evidence="3" id="KW-1185">Reference proteome</keyword>
<comment type="caution">
    <text evidence="2">The sequence shown here is derived from an EMBL/GenBank/DDBJ whole genome shotgun (WGS) entry which is preliminary data.</text>
</comment>
<dbReference type="EMBL" id="SPUK01000024">
    <property type="protein sequence ID" value="TQV90684.1"/>
    <property type="molecule type" value="Genomic_DNA"/>
</dbReference>
<dbReference type="GO" id="GO:0019863">
    <property type="term" value="F:IgE binding"/>
    <property type="evidence" value="ECO:0007669"/>
    <property type="project" value="InterPro"/>
</dbReference>
<dbReference type="OrthoDB" id="118256at2759"/>
<dbReference type="InterPro" id="IPR038903">
    <property type="entry name" value="Allergen_Asp_f_4"/>
</dbReference>
<reference evidence="2 3" key="1">
    <citation type="journal article" date="2019" name="Appl. Microbiol. Biotechnol.">
        <title>Genome sequence of Isaria javanica and comparative genome analysis insights into family S53 peptidase evolution in fungal entomopathogens.</title>
        <authorList>
            <person name="Lin R."/>
            <person name="Zhang X."/>
            <person name="Xin B."/>
            <person name="Zou M."/>
            <person name="Gao Y."/>
            <person name="Qin F."/>
            <person name="Hu Q."/>
            <person name="Xie B."/>
            <person name="Cheng X."/>
        </authorList>
    </citation>
    <scope>NUCLEOTIDE SEQUENCE [LARGE SCALE GENOMIC DNA]</scope>
    <source>
        <strain evidence="2 3">IJ1G</strain>
    </source>
</reference>
<feature type="chain" id="PRO_5021726299" evidence="1">
    <location>
        <begin position="18"/>
        <end position="302"/>
    </location>
</feature>
<keyword evidence="1" id="KW-0732">Signal</keyword>
<evidence type="ECO:0000313" key="2">
    <source>
        <dbReference type="EMBL" id="TQV90684.1"/>
    </source>
</evidence>
<feature type="signal peptide" evidence="1">
    <location>
        <begin position="1"/>
        <end position="17"/>
    </location>
</feature>
<proteinExistence type="predicted"/>
<dbReference type="GO" id="GO:0005576">
    <property type="term" value="C:extracellular region"/>
    <property type="evidence" value="ECO:0007669"/>
    <property type="project" value="InterPro"/>
</dbReference>
<gene>
    <name evidence="2" type="ORF">IF1G_10636</name>
</gene>
<accession>A0A545VKI7</accession>
<evidence type="ECO:0000256" key="1">
    <source>
        <dbReference type="SAM" id="SignalP"/>
    </source>
</evidence>
<evidence type="ECO:0000313" key="3">
    <source>
        <dbReference type="Proteomes" id="UP000315783"/>
    </source>
</evidence>
<protein>
    <submittedName>
        <fullName evidence="2">Allergen Asp F4-like protein</fullName>
    </submittedName>
</protein>
<dbReference type="Pfam" id="PF25312">
    <property type="entry name" value="Allergen_Asp_f_4"/>
    <property type="match status" value="1"/>
</dbReference>
<sequence length="302" mass="30854">MKFSAAVVLAAAMGVSAHPSHRAHHNAHRSVQNREFVYAKKPAPVVVAAPEPSAAAPAPPPAVTSVASVPAVPAQAPPAVKTAASVDASSSPSSGGGAKPFCTGVKKRATVAQIAYAGNTGSNGQYGCNMQQVDPSTASEYDYTMTFDNMGGSEQACVCWNKIGPTGLIDGFFNGKQALNFTLPVGGKACVALEGNSQIGCTCGANEVPLTQIGQFAGTWVEADVANESNQQWSGFDASAIVAGVNGMPIPGLKVCGNDICSTVYNGGRGDNAYLHGMEDEDGIGANIPKGPLHMTVKVDFQ</sequence>
<dbReference type="AlphaFoldDB" id="A0A545VKI7"/>